<dbReference type="Proteomes" id="UP000800094">
    <property type="component" value="Unassembled WGS sequence"/>
</dbReference>
<dbReference type="PROSITE" id="PS50011">
    <property type="entry name" value="PROTEIN_KINASE_DOM"/>
    <property type="match status" value="1"/>
</dbReference>
<dbReference type="OrthoDB" id="1668230at2759"/>
<dbReference type="InterPro" id="IPR011009">
    <property type="entry name" value="Kinase-like_dom_sf"/>
</dbReference>
<accession>A0A6A6J355</accession>
<dbReference type="GO" id="GO:0005737">
    <property type="term" value="C:cytoplasm"/>
    <property type="evidence" value="ECO:0007669"/>
    <property type="project" value="TreeGrafter"/>
</dbReference>
<gene>
    <name evidence="2" type="ORF">BU26DRAFT_513847</name>
</gene>
<dbReference type="EMBL" id="ML987189">
    <property type="protein sequence ID" value="KAF2257139.1"/>
    <property type="molecule type" value="Genomic_DNA"/>
</dbReference>
<keyword evidence="3" id="KW-1185">Reference proteome</keyword>
<name>A0A6A6J355_9PLEO</name>
<organism evidence="2 3">
    <name type="scientific">Trematosphaeria pertusa</name>
    <dbReference type="NCBI Taxonomy" id="390896"/>
    <lineage>
        <taxon>Eukaryota</taxon>
        <taxon>Fungi</taxon>
        <taxon>Dikarya</taxon>
        <taxon>Ascomycota</taxon>
        <taxon>Pezizomycotina</taxon>
        <taxon>Dothideomycetes</taxon>
        <taxon>Pleosporomycetidae</taxon>
        <taxon>Pleosporales</taxon>
        <taxon>Massarineae</taxon>
        <taxon>Trematosphaeriaceae</taxon>
        <taxon>Trematosphaeria</taxon>
    </lineage>
</organism>
<proteinExistence type="predicted"/>
<dbReference type="Gene3D" id="1.10.510.10">
    <property type="entry name" value="Transferase(Phosphotransferase) domain 1"/>
    <property type="match status" value="1"/>
</dbReference>
<evidence type="ECO:0000259" key="1">
    <source>
        <dbReference type="PROSITE" id="PS50011"/>
    </source>
</evidence>
<dbReference type="PANTHER" id="PTHR24361">
    <property type="entry name" value="MITOGEN-ACTIVATED KINASE KINASE KINASE"/>
    <property type="match status" value="1"/>
</dbReference>
<dbReference type="AlphaFoldDB" id="A0A6A6J355"/>
<evidence type="ECO:0000313" key="2">
    <source>
        <dbReference type="EMBL" id="KAF2257139.1"/>
    </source>
</evidence>
<protein>
    <recommendedName>
        <fullName evidence="1">Protein kinase domain-containing protein</fullName>
    </recommendedName>
</protein>
<dbReference type="Pfam" id="PF00069">
    <property type="entry name" value="Pkinase"/>
    <property type="match status" value="1"/>
</dbReference>
<dbReference type="GO" id="GO:0005524">
    <property type="term" value="F:ATP binding"/>
    <property type="evidence" value="ECO:0007669"/>
    <property type="project" value="InterPro"/>
</dbReference>
<dbReference type="Gene3D" id="3.30.200.20">
    <property type="entry name" value="Phosphorylase Kinase, domain 1"/>
    <property type="match status" value="1"/>
</dbReference>
<dbReference type="GO" id="GO:0004674">
    <property type="term" value="F:protein serine/threonine kinase activity"/>
    <property type="evidence" value="ECO:0007669"/>
    <property type="project" value="TreeGrafter"/>
</dbReference>
<dbReference type="RefSeq" id="XP_033692143.1">
    <property type="nucleotide sequence ID" value="XM_033827705.1"/>
</dbReference>
<dbReference type="InterPro" id="IPR000719">
    <property type="entry name" value="Prot_kinase_dom"/>
</dbReference>
<dbReference type="InterPro" id="IPR053235">
    <property type="entry name" value="Ser_Thr_kinase"/>
</dbReference>
<reference evidence="2" key="1">
    <citation type="journal article" date="2020" name="Stud. Mycol.">
        <title>101 Dothideomycetes genomes: a test case for predicting lifestyles and emergence of pathogens.</title>
        <authorList>
            <person name="Haridas S."/>
            <person name="Albert R."/>
            <person name="Binder M."/>
            <person name="Bloem J."/>
            <person name="Labutti K."/>
            <person name="Salamov A."/>
            <person name="Andreopoulos B."/>
            <person name="Baker S."/>
            <person name="Barry K."/>
            <person name="Bills G."/>
            <person name="Bluhm B."/>
            <person name="Cannon C."/>
            <person name="Castanera R."/>
            <person name="Culley D."/>
            <person name="Daum C."/>
            <person name="Ezra D."/>
            <person name="Gonzalez J."/>
            <person name="Henrissat B."/>
            <person name="Kuo A."/>
            <person name="Liang C."/>
            <person name="Lipzen A."/>
            <person name="Lutzoni F."/>
            <person name="Magnuson J."/>
            <person name="Mondo S."/>
            <person name="Nolan M."/>
            <person name="Ohm R."/>
            <person name="Pangilinan J."/>
            <person name="Park H.-J."/>
            <person name="Ramirez L."/>
            <person name="Alfaro M."/>
            <person name="Sun H."/>
            <person name="Tritt A."/>
            <person name="Yoshinaga Y."/>
            <person name="Zwiers L.-H."/>
            <person name="Turgeon B."/>
            <person name="Goodwin S."/>
            <person name="Spatafora J."/>
            <person name="Crous P."/>
            <person name="Grigoriev I."/>
        </authorList>
    </citation>
    <scope>NUCLEOTIDE SEQUENCE</scope>
    <source>
        <strain evidence="2">CBS 122368</strain>
    </source>
</reference>
<dbReference type="GeneID" id="54581035"/>
<evidence type="ECO:0000313" key="3">
    <source>
        <dbReference type="Proteomes" id="UP000800094"/>
    </source>
</evidence>
<dbReference type="SMART" id="SM00220">
    <property type="entry name" value="S_TKc"/>
    <property type="match status" value="1"/>
</dbReference>
<sequence length="241" mass="26806">MTRKTLQLPLGLSASDIIGGGTSGLALLIPHTQTVIKISHGDPDERERCEREAGIYERLYKSNIPRPSSLLGYNGRCGDGILLEYAENKTVRRYLSIPDNQPASAVLISRWARQGAIALRFVHVNDVAHGDVSCDNFFLDKVLNLRLGDFTNSSLGLDTYLEQDDIFEFGLALYEMSTGIQLFKGLYLSPGEKRQKIEQEGLPNLLQLPVTSLGVTIIKCLESHYRNMGEVLRDVDSISKH</sequence>
<dbReference type="SUPFAM" id="SSF56112">
    <property type="entry name" value="Protein kinase-like (PK-like)"/>
    <property type="match status" value="1"/>
</dbReference>
<feature type="domain" description="Protein kinase" evidence="1">
    <location>
        <begin position="12"/>
        <end position="241"/>
    </location>
</feature>
<dbReference type="PANTHER" id="PTHR24361:SF613">
    <property type="entry name" value="NUCLEAR RECEPTOR-BINDING PROTEIN-RELATED"/>
    <property type="match status" value="1"/>
</dbReference>